<gene>
    <name evidence="3" type="ORF">E5082_10495</name>
</gene>
<evidence type="ECO:0000313" key="4">
    <source>
        <dbReference type="Proteomes" id="UP000298513"/>
    </source>
</evidence>
<dbReference type="Proteomes" id="UP000298513">
    <property type="component" value="Unassembled WGS sequence"/>
</dbReference>
<comment type="caution">
    <text evidence="3">The sequence shown here is derived from an EMBL/GenBank/DDBJ whole genome shotgun (WGS) entry which is preliminary data.</text>
</comment>
<protein>
    <submittedName>
        <fullName evidence="3">P-loop ATPase</fullName>
    </submittedName>
</protein>
<dbReference type="InterPro" id="IPR027417">
    <property type="entry name" value="P-loop_NTPase"/>
</dbReference>
<keyword evidence="4" id="KW-1185">Reference proteome</keyword>
<dbReference type="PANTHER" id="PTHR22674">
    <property type="entry name" value="NTPASE, KAP FAMILY P-LOOP DOMAIN-CONTAINING 1"/>
    <property type="match status" value="1"/>
</dbReference>
<dbReference type="InterPro" id="IPR011646">
    <property type="entry name" value="KAP_P-loop"/>
</dbReference>
<dbReference type="SUPFAM" id="SSF52540">
    <property type="entry name" value="P-loop containing nucleoside triphosphate hydrolases"/>
    <property type="match status" value="1"/>
</dbReference>
<dbReference type="InterPro" id="IPR052754">
    <property type="entry name" value="NTPase_KAP_P-loop"/>
</dbReference>
<evidence type="ECO:0000313" key="3">
    <source>
        <dbReference type="EMBL" id="TGN84782.1"/>
    </source>
</evidence>
<dbReference type="EMBL" id="SRRU01000003">
    <property type="protein sequence ID" value="TGN84782.1"/>
    <property type="molecule type" value="Genomic_DNA"/>
</dbReference>
<organism evidence="3 4">
    <name type="scientific">Streptomyces griseoluteus</name>
    <dbReference type="NCBI Taxonomy" id="29306"/>
    <lineage>
        <taxon>Bacteria</taxon>
        <taxon>Bacillati</taxon>
        <taxon>Actinomycetota</taxon>
        <taxon>Actinomycetes</taxon>
        <taxon>Kitasatosporales</taxon>
        <taxon>Streptomycetaceae</taxon>
        <taxon>Streptomyces</taxon>
    </lineage>
</organism>
<feature type="compositionally biased region" description="Basic and acidic residues" evidence="1">
    <location>
        <begin position="391"/>
        <end position="406"/>
    </location>
</feature>
<reference evidence="3 4" key="1">
    <citation type="submission" date="2019-04" db="EMBL/GenBank/DDBJ databases">
        <title>Streptomyces sp. nov. Bv016 isolated from bark of Buahinia variegata.</title>
        <authorList>
            <person name="Kanchanasin P."/>
            <person name="Tanasupawat S."/>
            <person name="Yuki M."/>
            <person name="Kudo T."/>
        </authorList>
    </citation>
    <scope>NUCLEOTIDE SEQUENCE [LARGE SCALE GENOMIC DNA]</scope>
    <source>
        <strain evidence="3 4">JCM 4765</strain>
    </source>
</reference>
<dbReference type="PANTHER" id="PTHR22674:SF6">
    <property type="entry name" value="NTPASE KAP FAMILY P-LOOP DOMAIN-CONTAINING PROTEIN 1"/>
    <property type="match status" value="1"/>
</dbReference>
<proteinExistence type="predicted"/>
<accession>A0A4Z1DNW3</accession>
<dbReference type="Gene3D" id="3.40.50.300">
    <property type="entry name" value="P-loop containing nucleotide triphosphate hydrolases"/>
    <property type="match status" value="1"/>
</dbReference>
<evidence type="ECO:0000256" key="1">
    <source>
        <dbReference type="SAM" id="MobiDB-lite"/>
    </source>
</evidence>
<feature type="domain" description="KAP NTPase" evidence="2">
    <location>
        <begin position="23"/>
        <end position="341"/>
    </location>
</feature>
<dbReference type="Pfam" id="PF07693">
    <property type="entry name" value="KAP_NTPase"/>
    <property type="match status" value="1"/>
</dbReference>
<feature type="region of interest" description="Disordered" evidence="1">
    <location>
        <begin position="389"/>
        <end position="410"/>
    </location>
</feature>
<name>A0A4Z1DNW3_STRGP</name>
<dbReference type="AlphaFoldDB" id="A0A4Z1DNW3"/>
<sequence length="566" mass="62085">MMSDMRLWDDNPTGVDLLGFASIVDTVVATLEIPYLDPVTIGIAAPWGGGKSTVLRLLHKELDGRDGYRVIRLDPWEFDDQFDVRGGVIGEVLQDLLSAYGAQEGLPKKINGLLERVSWSRVAVSMARGSLVAQSEGLVEALTPRSKSDARSLAGFREEFAGLLRDLTQMKRLVVLVDDLDRCLPDAVMATLEAIKLFLSVEKVAFVLAADQDMVRESIAASLDATGRGERFAHRYLEKIVQVPLSLPRIGADEAATFIALLLSAHQCSPEHYTRLVEHAQQRRAAGQSPVLSDLQSLPWQPDGASLALASRLATGLSADRSGSPRSIKRFLNAFALRTRIAESQGISIDPSVIVKLMLLEDSPGKDFETLVKLQDVPRSELLEHWQAWGKGERDDRPDQVSEASRHWAASEPDLTTAPIGPYLSLAASLVSLTAAASLTQEQVTWVSHLAGQAEPHRRSAQQEVTARPVTEQQAVVEALLERGRREQESEPLVESLLYIAKATEDLRRRIADGLWDMRHNLTPGSALDIADSDSEELRDLAARLADATDIDPMVQEAAKVEQEGR</sequence>
<evidence type="ECO:0000259" key="2">
    <source>
        <dbReference type="Pfam" id="PF07693"/>
    </source>
</evidence>